<evidence type="ECO:0000313" key="2">
    <source>
        <dbReference type="Proteomes" id="UP001054837"/>
    </source>
</evidence>
<dbReference type="AlphaFoldDB" id="A0AAV4PMC2"/>
<proteinExistence type="predicted"/>
<reference evidence="1 2" key="1">
    <citation type="submission" date="2021-06" db="EMBL/GenBank/DDBJ databases">
        <title>Caerostris darwini draft genome.</title>
        <authorList>
            <person name="Kono N."/>
            <person name="Arakawa K."/>
        </authorList>
    </citation>
    <scope>NUCLEOTIDE SEQUENCE [LARGE SCALE GENOMIC DNA]</scope>
</reference>
<dbReference type="Proteomes" id="UP001054837">
    <property type="component" value="Unassembled WGS sequence"/>
</dbReference>
<name>A0AAV4PMC2_9ARAC</name>
<keyword evidence="2" id="KW-1185">Reference proteome</keyword>
<evidence type="ECO:0000313" key="1">
    <source>
        <dbReference type="EMBL" id="GIX96926.1"/>
    </source>
</evidence>
<feature type="non-terminal residue" evidence="1">
    <location>
        <position position="1"/>
    </location>
</feature>
<accession>A0AAV4PMC2</accession>
<sequence length="123" mass="13806">LRKKQFPLPLTHSPIPNACAKVGGNTIIALPSEDGGTTYIPLRGGSSNNCYQPPCYNMGNNYKRRDVLVSIEDVSRWKNRVFNRSEKLKLKRLKIWFFYGGGNDASGTTSHTFTRKDLKNLAS</sequence>
<dbReference type="EMBL" id="BPLQ01002990">
    <property type="protein sequence ID" value="GIX96926.1"/>
    <property type="molecule type" value="Genomic_DNA"/>
</dbReference>
<gene>
    <name evidence="1" type="ORF">CDAR_409701</name>
</gene>
<comment type="caution">
    <text evidence="1">The sequence shown here is derived from an EMBL/GenBank/DDBJ whole genome shotgun (WGS) entry which is preliminary data.</text>
</comment>
<organism evidence="1 2">
    <name type="scientific">Caerostris darwini</name>
    <dbReference type="NCBI Taxonomy" id="1538125"/>
    <lineage>
        <taxon>Eukaryota</taxon>
        <taxon>Metazoa</taxon>
        <taxon>Ecdysozoa</taxon>
        <taxon>Arthropoda</taxon>
        <taxon>Chelicerata</taxon>
        <taxon>Arachnida</taxon>
        <taxon>Araneae</taxon>
        <taxon>Araneomorphae</taxon>
        <taxon>Entelegynae</taxon>
        <taxon>Araneoidea</taxon>
        <taxon>Araneidae</taxon>
        <taxon>Caerostris</taxon>
    </lineage>
</organism>
<protein>
    <submittedName>
        <fullName evidence="1">Uncharacterized protein</fullName>
    </submittedName>
</protein>